<sequence length="95" mass="10930">MQKVFHVKRNTVSTYLNQLVKENLVIKINTRPVYFLSRSVFEKKFFNIPASILDSFQELKEYEPPKNDKKAGIGKRTGKRNGDGGVILGVCHYLK</sequence>
<organism evidence="2 3">
    <name type="scientific">Heyndrickxia coagulans</name>
    <name type="common">Weizmannia coagulans</name>
    <dbReference type="NCBI Taxonomy" id="1398"/>
    <lineage>
        <taxon>Bacteria</taxon>
        <taxon>Bacillati</taxon>
        <taxon>Bacillota</taxon>
        <taxon>Bacilli</taxon>
        <taxon>Bacillales</taxon>
        <taxon>Bacillaceae</taxon>
        <taxon>Heyndrickxia</taxon>
    </lineage>
</organism>
<name>A0A150K9C0_HEYCO</name>
<evidence type="ECO:0000313" key="3">
    <source>
        <dbReference type="Proteomes" id="UP000075288"/>
    </source>
</evidence>
<feature type="region of interest" description="Disordered" evidence="1">
    <location>
        <begin position="64"/>
        <end position="85"/>
    </location>
</feature>
<gene>
    <name evidence="2" type="ORF">B4098_0955</name>
</gene>
<comment type="caution">
    <text evidence="2">The sequence shown here is derived from an EMBL/GenBank/DDBJ whole genome shotgun (WGS) entry which is preliminary data.</text>
</comment>
<protein>
    <submittedName>
        <fullName evidence="2">Uncharacterized protein</fullName>
    </submittedName>
</protein>
<dbReference type="AlphaFoldDB" id="A0A150K9C0"/>
<evidence type="ECO:0000256" key="1">
    <source>
        <dbReference type="SAM" id="MobiDB-lite"/>
    </source>
</evidence>
<evidence type="ECO:0000313" key="2">
    <source>
        <dbReference type="EMBL" id="KYC65738.1"/>
    </source>
</evidence>
<proteinExistence type="predicted"/>
<dbReference type="Proteomes" id="UP000075288">
    <property type="component" value="Unassembled WGS sequence"/>
</dbReference>
<dbReference type="EMBL" id="LQYG01000013">
    <property type="protein sequence ID" value="KYC65738.1"/>
    <property type="molecule type" value="Genomic_DNA"/>
</dbReference>
<reference evidence="2 3" key="1">
    <citation type="submission" date="2016-01" db="EMBL/GenBank/DDBJ databases">
        <title>Genome Sequences of Twelve Sporeforming Bacillus Species Isolated from Foods.</title>
        <authorList>
            <person name="Berendsen E.M."/>
            <person name="Wells-Bennik M.H."/>
            <person name="Krawcyk A.O."/>
            <person name="De Jong A."/>
            <person name="Holsappel S."/>
            <person name="Eijlander R.T."/>
            <person name="Kuipers O.P."/>
        </authorList>
    </citation>
    <scope>NUCLEOTIDE SEQUENCE [LARGE SCALE GENOMIC DNA]</scope>
    <source>
        <strain evidence="2 3">B4098</strain>
    </source>
</reference>
<accession>A0A150K9C0</accession>
<dbReference type="PATRIC" id="fig|1398.26.peg.878"/>